<comment type="similarity">
    <text evidence="1">Belongs to the EMP24/GP25L family.</text>
</comment>
<dbReference type="WBParaSite" id="ECPE_0001034101-mRNA-1">
    <property type="protein sequence ID" value="ECPE_0001034101-mRNA-1"/>
    <property type="gene ID" value="ECPE_0001034101"/>
</dbReference>
<evidence type="ECO:0000313" key="4">
    <source>
        <dbReference type="EMBL" id="VDP86852.1"/>
    </source>
</evidence>
<proteinExistence type="inferred from homology"/>
<dbReference type="EMBL" id="UZAN01048866">
    <property type="protein sequence ID" value="VDP86852.1"/>
    <property type="molecule type" value="Genomic_DNA"/>
</dbReference>
<gene>
    <name evidence="4" type="ORF">ECPE_LOCUS10309</name>
</gene>
<evidence type="ECO:0000313" key="6">
    <source>
        <dbReference type="WBParaSite" id="ECPE_0001034101-mRNA-1"/>
    </source>
</evidence>
<dbReference type="OrthoDB" id="759142at2759"/>
<dbReference type="PROSITE" id="PS50866">
    <property type="entry name" value="GOLD"/>
    <property type="match status" value="1"/>
</dbReference>
<keyword evidence="5" id="KW-1185">Reference proteome</keyword>
<feature type="signal peptide" evidence="2">
    <location>
        <begin position="1"/>
        <end position="20"/>
    </location>
</feature>
<sequence length="176" mass="19945">MFISIFPIFVAVLLCSPALGLRFNLMAGEKKCLKEDSTGGIITKGQFSATKHDILSVSIAIHDSKSHLLYQRADFQNGSFSFSTEDFDLVDICFEVHKELRPNVLIWFVPFFLANAENLKPVEAELRRLEAITEEIVSSFVHMHNKSSHMRVTNGEYLVSKFCRILFTVFPVSLLV</sequence>
<keyword evidence="1" id="KW-0812">Transmembrane</keyword>
<keyword evidence="2" id="KW-0732">Signal</keyword>
<dbReference type="GO" id="GO:0016020">
    <property type="term" value="C:membrane"/>
    <property type="evidence" value="ECO:0007669"/>
    <property type="project" value="UniProtKB-SubCell"/>
</dbReference>
<accession>A0A183ATM4</accession>
<evidence type="ECO:0000313" key="5">
    <source>
        <dbReference type="Proteomes" id="UP000272942"/>
    </source>
</evidence>
<name>A0A183ATM4_9TREM</name>
<evidence type="ECO:0000256" key="1">
    <source>
        <dbReference type="RuleBase" id="RU003827"/>
    </source>
</evidence>
<comment type="subcellular location">
    <subcellularLocation>
        <location evidence="1">Membrane</location>
        <topology evidence="1">Single-pass type I membrane protein</topology>
    </subcellularLocation>
</comment>
<evidence type="ECO:0000259" key="3">
    <source>
        <dbReference type="PROSITE" id="PS50866"/>
    </source>
</evidence>
<organism evidence="6">
    <name type="scientific">Echinostoma caproni</name>
    <dbReference type="NCBI Taxonomy" id="27848"/>
    <lineage>
        <taxon>Eukaryota</taxon>
        <taxon>Metazoa</taxon>
        <taxon>Spiralia</taxon>
        <taxon>Lophotrochozoa</taxon>
        <taxon>Platyhelminthes</taxon>
        <taxon>Trematoda</taxon>
        <taxon>Digenea</taxon>
        <taxon>Plagiorchiida</taxon>
        <taxon>Echinostomata</taxon>
        <taxon>Echinostomatoidea</taxon>
        <taxon>Echinostomatidae</taxon>
        <taxon>Echinostoma</taxon>
    </lineage>
</organism>
<protein>
    <submittedName>
        <fullName evidence="6">GOLD domain-containing protein</fullName>
    </submittedName>
</protein>
<reference evidence="6" key="1">
    <citation type="submission" date="2016-06" db="UniProtKB">
        <authorList>
            <consortium name="WormBaseParasite"/>
        </authorList>
    </citation>
    <scope>IDENTIFICATION</scope>
</reference>
<dbReference type="Proteomes" id="UP000272942">
    <property type="component" value="Unassembled WGS sequence"/>
</dbReference>
<dbReference type="AlphaFoldDB" id="A0A183ATM4"/>
<dbReference type="Pfam" id="PF01105">
    <property type="entry name" value="EMP24_GP25L"/>
    <property type="match status" value="1"/>
</dbReference>
<keyword evidence="1" id="KW-0472">Membrane</keyword>
<feature type="chain" id="PRO_5043138218" evidence="2">
    <location>
        <begin position="21"/>
        <end position="176"/>
    </location>
</feature>
<feature type="domain" description="GOLD" evidence="3">
    <location>
        <begin position="30"/>
        <end position="176"/>
    </location>
</feature>
<dbReference type="InterPro" id="IPR009038">
    <property type="entry name" value="GOLD_dom"/>
</dbReference>
<reference evidence="4 5" key="2">
    <citation type="submission" date="2018-11" db="EMBL/GenBank/DDBJ databases">
        <authorList>
            <consortium name="Pathogen Informatics"/>
        </authorList>
    </citation>
    <scope>NUCLEOTIDE SEQUENCE [LARGE SCALE GENOMIC DNA]</scope>
    <source>
        <strain evidence="4 5">Egypt</strain>
    </source>
</reference>
<evidence type="ECO:0000256" key="2">
    <source>
        <dbReference type="SAM" id="SignalP"/>
    </source>
</evidence>